<evidence type="ECO:0000256" key="1">
    <source>
        <dbReference type="SAM" id="MobiDB-lite"/>
    </source>
</evidence>
<feature type="region of interest" description="Disordered" evidence="1">
    <location>
        <begin position="270"/>
        <end position="289"/>
    </location>
</feature>
<dbReference type="InterPro" id="IPR001251">
    <property type="entry name" value="CRAL-TRIO_dom"/>
</dbReference>
<sequence>MLRWGSRNHTTPGNDSEDRDQKVQELRTAIGPISGRSLKYCTDACLRRYLVARNWHVDKARKMLEDTLRWRSAYKPEEIRWHEVAGEGKTGKIYRSGFQDRQGRVVIFLRPGAENGDSHDGQIRYMVYLIENAILNMSSGQEQMVWLIDFTVWSMGRAVPMKTAREAVNILQNHYAERLNAAFLYHPPRIFGTFWKILKYFLDPKTFDKVKFVYPKHEESMELMRKHFDLEMLPLEFGGKRKVTYNHEEFSKLMAKDDIRMSEVWGLEDKNSRPSIDHSASGGFSKVNP</sequence>
<dbReference type="Gene3D" id="3.40.525.10">
    <property type="entry name" value="CRAL-TRIO lipid binding domain"/>
    <property type="match status" value="1"/>
</dbReference>
<dbReference type="InterPro" id="IPR052578">
    <property type="entry name" value="PI_Transfer_CRAL-TRIO"/>
</dbReference>
<feature type="region of interest" description="Disordered" evidence="1">
    <location>
        <begin position="1"/>
        <end position="20"/>
    </location>
</feature>
<dbReference type="CDD" id="cd00170">
    <property type="entry name" value="SEC14"/>
    <property type="match status" value="1"/>
</dbReference>
<organism evidence="3">
    <name type="scientific">Spirodela intermedia</name>
    <name type="common">Intermediate duckweed</name>
    <dbReference type="NCBI Taxonomy" id="51605"/>
    <lineage>
        <taxon>Eukaryota</taxon>
        <taxon>Viridiplantae</taxon>
        <taxon>Streptophyta</taxon>
        <taxon>Embryophyta</taxon>
        <taxon>Tracheophyta</taxon>
        <taxon>Spermatophyta</taxon>
        <taxon>Magnoliopsida</taxon>
        <taxon>Liliopsida</taxon>
        <taxon>Araceae</taxon>
        <taxon>Lemnoideae</taxon>
        <taxon>Spirodela</taxon>
    </lineage>
</organism>
<dbReference type="SMART" id="SM00516">
    <property type="entry name" value="SEC14"/>
    <property type="match status" value="1"/>
</dbReference>
<evidence type="ECO:0000313" key="3">
    <source>
        <dbReference type="EMBL" id="CAA2623459.1"/>
    </source>
</evidence>
<dbReference type="InterPro" id="IPR036865">
    <property type="entry name" value="CRAL-TRIO_dom_sf"/>
</dbReference>
<dbReference type="PANTHER" id="PTHR45824:SF22">
    <property type="entry name" value="SEC14P-LIKE PHOSPHATIDYLINOSITOL TRANSFER FAMILY PROTEIN"/>
    <property type="match status" value="1"/>
</dbReference>
<dbReference type="PANTHER" id="PTHR45824">
    <property type="entry name" value="GH16843P"/>
    <property type="match status" value="1"/>
</dbReference>
<dbReference type="EMBL" id="LR743594">
    <property type="protein sequence ID" value="CAA2623459.1"/>
    <property type="molecule type" value="Genomic_DNA"/>
</dbReference>
<keyword evidence="4" id="KW-1185">Reference proteome</keyword>
<evidence type="ECO:0000259" key="2">
    <source>
        <dbReference type="PROSITE" id="PS50191"/>
    </source>
</evidence>
<proteinExistence type="predicted"/>
<dbReference type="SUPFAM" id="SSF52087">
    <property type="entry name" value="CRAL/TRIO domain"/>
    <property type="match status" value="1"/>
</dbReference>
<reference evidence="3 4" key="1">
    <citation type="submission" date="2019-12" db="EMBL/GenBank/DDBJ databases">
        <authorList>
            <person name="Scholz U."/>
            <person name="Mascher M."/>
            <person name="Fiebig A."/>
        </authorList>
    </citation>
    <scope>NUCLEOTIDE SEQUENCE</scope>
</reference>
<dbReference type="PROSITE" id="PS50191">
    <property type="entry name" value="CRAL_TRIO"/>
    <property type="match status" value="1"/>
</dbReference>
<dbReference type="SMART" id="SM01100">
    <property type="entry name" value="CRAL_TRIO_N"/>
    <property type="match status" value="1"/>
</dbReference>
<accession>A0A7I8IZ67</accession>
<dbReference type="Pfam" id="PF03765">
    <property type="entry name" value="CRAL_TRIO_N"/>
    <property type="match status" value="1"/>
</dbReference>
<name>A0A7I8IZ67_SPIIN</name>
<dbReference type="InterPro" id="IPR011074">
    <property type="entry name" value="CRAL/TRIO_N_dom"/>
</dbReference>
<dbReference type="GO" id="GO:0008526">
    <property type="term" value="F:phosphatidylinositol transfer activity"/>
    <property type="evidence" value="ECO:0007669"/>
    <property type="project" value="TreeGrafter"/>
</dbReference>
<evidence type="ECO:0000313" key="4">
    <source>
        <dbReference type="Proteomes" id="UP001189122"/>
    </source>
</evidence>
<dbReference type="AlphaFoldDB" id="A0A7I8IZ67"/>
<feature type="domain" description="CRAL-TRIO" evidence="2">
    <location>
        <begin position="97"/>
        <end position="245"/>
    </location>
</feature>
<gene>
    <name evidence="3" type="ORF">SI7747_07009387</name>
</gene>
<dbReference type="InterPro" id="IPR036273">
    <property type="entry name" value="CRAL/TRIO_N_dom_sf"/>
</dbReference>
<dbReference type="Proteomes" id="UP001189122">
    <property type="component" value="Unassembled WGS sequence"/>
</dbReference>
<protein>
    <recommendedName>
        <fullName evidence="2">CRAL-TRIO domain-containing protein</fullName>
    </recommendedName>
</protein>
<dbReference type="SUPFAM" id="SSF46938">
    <property type="entry name" value="CRAL/TRIO N-terminal domain"/>
    <property type="match status" value="1"/>
</dbReference>
<dbReference type="EMBL" id="CACRZD030000007">
    <property type="protein sequence ID" value="CAA6663002.1"/>
    <property type="molecule type" value="Genomic_DNA"/>
</dbReference>
<dbReference type="Pfam" id="PF00650">
    <property type="entry name" value="CRAL_TRIO"/>
    <property type="match status" value="1"/>
</dbReference>
<dbReference type="FunFam" id="3.40.525.10:FF:000008">
    <property type="entry name" value="Phosphatidylinositol transfer protein 3"/>
    <property type="match status" value="1"/>
</dbReference>